<accession>A0A4P2TEE3</accession>
<dbReference type="Proteomes" id="UP000305753">
    <property type="component" value="Segment"/>
</dbReference>
<dbReference type="Pfam" id="PF11246">
    <property type="entry name" value="Phage_gp53"/>
    <property type="match status" value="1"/>
</dbReference>
<proteinExistence type="predicted"/>
<evidence type="ECO:0000313" key="1">
    <source>
        <dbReference type="EMBL" id="AWY10177.1"/>
    </source>
</evidence>
<organism evidence="1 2">
    <name type="scientific">Vibrio phage VP-1</name>
    <dbReference type="NCBI Taxonomy" id="2234088"/>
    <lineage>
        <taxon>Viruses</taxon>
        <taxon>Duplodnaviria</taxon>
        <taxon>Heunggongvirae</taxon>
        <taxon>Uroviricota</taxon>
        <taxon>Caudoviricetes</taxon>
        <taxon>Pantevenvirales</taxon>
        <taxon>Ackermannviridae</taxon>
        <taxon>Vapseptimavirus</taxon>
        <taxon>Vapseptimavirus VAP7</taxon>
    </lineage>
</organism>
<dbReference type="InterPro" id="IPR022607">
    <property type="entry name" value="Phage_T4_Gp53_baseplate_wedge"/>
</dbReference>
<reference evidence="1 2" key="1">
    <citation type="submission" date="2018-05" db="EMBL/GenBank/DDBJ databases">
        <title>Whole genome sequencing of Vibrio phage VP-1.</title>
        <authorList>
            <person name="Nandita M."/>
            <person name="Bhat S.G."/>
        </authorList>
    </citation>
    <scope>NUCLEOTIDE SEQUENCE [LARGE SCALE GENOMIC DNA]</scope>
</reference>
<name>A0A4P2TEE3_9CAUD</name>
<evidence type="ECO:0000313" key="2">
    <source>
        <dbReference type="Proteomes" id="UP000305753"/>
    </source>
</evidence>
<protein>
    <submittedName>
        <fullName evidence="1">Baseplate wedge subunit protein</fullName>
    </submittedName>
</protein>
<sequence length="182" mass="21827">MFEHFPKRWFVDLEGEHLLMTNICRKFRIPKNLVDAQQIYLKYYIRDGDTARSLATRLYGDSELFWLVYLANNIKDPANEWPKSEEQLTDWLVREYGLEKMYQTKHYINPYGDVIDIHAIKAQKGLLSMSDSDVISRFTLEPVTYDKYHRDINDKRRNMRLIDPDYADEFQKALETVFDEDQ</sequence>
<dbReference type="EMBL" id="MH363700">
    <property type="protein sequence ID" value="AWY10177.1"/>
    <property type="molecule type" value="Genomic_DNA"/>
</dbReference>